<protein>
    <submittedName>
        <fullName evidence="1">Uncharacterized protein</fullName>
    </submittedName>
</protein>
<reference evidence="1" key="1">
    <citation type="submission" date="2021-01" db="EMBL/GenBank/DDBJ databases">
        <authorList>
            <person name="Corre E."/>
            <person name="Pelletier E."/>
            <person name="Niang G."/>
            <person name="Scheremetjew M."/>
            <person name="Finn R."/>
            <person name="Kale V."/>
            <person name="Holt S."/>
            <person name="Cochrane G."/>
            <person name="Meng A."/>
            <person name="Brown T."/>
            <person name="Cohen L."/>
        </authorList>
    </citation>
    <scope>NUCLEOTIDE SEQUENCE</scope>
    <source>
        <strain evidence="1">CCMP644</strain>
    </source>
</reference>
<gene>
    <name evidence="1" type="ORF">HAND00432_LOCUS2200</name>
</gene>
<evidence type="ECO:0000313" key="1">
    <source>
        <dbReference type="EMBL" id="CAD8947682.1"/>
    </source>
</evidence>
<organism evidence="1">
    <name type="scientific">Hemiselmis andersenii</name>
    <name type="common">Cryptophyte alga</name>
    <dbReference type="NCBI Taxonomy" id="464988"/>
    <lineage>
        <taxon>Eukaryota</taxon>
        <taxon>Cryptophyceae</taxon>
        <taxon>Cryptomonadales</taxon>
        <taxon>Hemiselmidaceae</taxon>
        <taxon>Hemiselmis</taxon>
    </lineage>
</organism>
<accession>A0A6T8PPS4</accession>
<name>A0A6T8PPS4_HEMAN</name>
<proteinExistence type="predicted"/>
<sequence>MYSFWLKPRSNDLLPQDVTPSAGALFPGTEAIPCIEALIVGEEGFPPLSLDDIRLKGAGMEFGDALGAACGDTGVARPGRCWGEVGAIIGDCSFCMVGMDVGEGLGAAIGDATEGVLEGRGGKSKVGPSKLLDFQPLPLLEFAGEEEAKAGLSNMWMLPGASLNASSILSFVVDD</sequence>
<dbReference type="EMBL" id="HBFX01003505">
    <property type="protein sequence ID" value="CAD8947682.1"/>
    <property type="molecule type" value="Transcribed_RNA"/>
</dbReference>
<dbReference type="AlphaFoldDB" id="A0A6T8PPS4"/>